<sequence length="66" mass="7367">MAPNVVVATLLQAINKRDEIIAIDGSLDVVNAPQKLTKLLTQSDYKLRNDFCQSKDTMYETAPDNK</sequence>
<keyword evidence="2" id="KW-1185">Reference proteome</keyword>
<proteinExistence type="predicted"/>
<gene>
    <name evidence="1" type="ORF">PsorP6_004403</name>
</gene>
<dbReference type="Proteomes" id="UP001163321">
    <property type="component" value="Chromosome 8"/>
</dbReference>
<dbReference type="EMBL" id="CM047587">
    <property type="protein sequence ID" value="KAI9908281.1"/>
    <property type="molecule type" value="Genomic_DNA"/>
</dbReference>
<protein>
    <submittedName>
        <fullName evidence="1">Uncharacterized protein</fullName>
    </submittedName>
</protein>
<name>A0ACC0VRA4_9STRA</name>
<evidence type="ECO:0000313" key="1">
    <source>
        <dbReference type="EMBL" id="KAI9908281.1"/>
    </source>
</evidence>
<evidence type="ECO:0000313" key="2">
    <source>
        <dbReference type="Proteomes" id="UP001163321"/>
    </source>
</evidence>
<accession>A0ACC0VRA4</accession>
<reference evidence="1 2" key="1">
    <citation type="journal article" date="2022" name="bioRxiv">
        <title>The genome of the oomycete Peronosclerospora sorghi, a cosmopolitan pathogen of maize and sorghum, is inflated with dispersed pseudogenes.</title>
        <authorList>
            <person name="Fletcher K."/>
            <person name="Martin F."/>
            <person name="Isakeit T."/>
            <person name="Cavanaugh K."/>
            <person name="Magill C."/>
            <person name="Michelmore R."/>
        </authorList>
    </citation>
    <scope>NUCLEOTIDE SEQUENCE [LARGE SCALE GENOMIC DNA]</scope>
    <source>
        <strain evidence="1">P6</strain>
    </source>
</reference>
<comment type="caution">
    <text evidence="1">The sequence shown here is derived from an EMBL/GenBank/DDBJ whole genome shotgun (WGS) entry which is preliminary data.</text>
</comment>
<organism evidence="1 2">
    <name type="scientific">Peronosclerospora sorghi</name>
    <dbReference type="NCBI Taxonomy" id="230839"/>
    <lineage>
        <taxon>Eukaryota</taxon>
        <taxon>Sar</taxon>
        <taxon>Stramenopiles</taxon>
        <taxon>Oomycota</taxon>
        <taxon>Peronosporomycetes</taxon>
        <taxon>Peronosporales</taxon>
        <taxon>Peronosporaceae</taxon>
        <taxon>Peronosclerospora</taxon>
    </lineage>
</organism>